<dbReference type="NCBIfam" id="TIGR01856">
    <property type="entry name" value="hisJ_fam"/>
    <property type="match status" value="1"/>
</dbReference>
<dbReference type="EMBL" id="CP060634">
    <property type="protein sequence ID" value="QNM05380.1"/>
    <property type="molecule type" value="Genomic_DNA"/>
</dbReference>
<gene>
    <name evidence="10" type="ORF">H9Q78_13245</name>
</gene>
<proteinExistence type="inferred from homology"/>
<evidence type="ECO:0000256" key="3">
    <source>
        <dbReference type="ARBA" id="ARBA00013085"/>
    </source>
</evidence>
<organism evidence="10 11">
    <name type="scientific">Qiania dongpingensis</name>
    <dbReference type="NCBI Taxonomy" id="2763669"/>
    <lineage>
        <taxon>Bacteria</taxon>
        <taxon>Bacillati</taxon>
        <taxon>Bacillota</taxon>
        <taxon>Clostridia</taxon>
        <taxon>Lachnospirales</taxon>
        <taxon>Lachnospiraceae</taxon>
        <taxon>Qiania</taxon>
    </lineage>
</organism>
<dbReference type="UniPathway" id="UPA00031">
    <property type="reaction ID" value="UER00013"/>
</dbReference>
<evidence type="ECO:0000256" key="1">
    <source>
        <dbReference type="ARBA" id="ARBA00004970"/>
    </source>
</evidence>
<reference evidence="10 11" key="1">
    <citation type="submission" date="2020-08" db="EMBL/GenBank/DDBJ databases">
        <authorList>
            <person name="Liu C."/>
            <person name="Sun Q."/>
        </authorList>
    </citation>
    <scope>NUCLEOTIDE SEQUENCE [LARGE SCALE GENOMIC DNA]</scope>
    <source>
        <strain evidence="10 11">NSJ-38</strain>
    </source>
</reference>
<protein>
    <recommendedName>
        <fullName evidence="3 8">Histidinol-phosphatase</fullName>
        <shortName evidence="8">HolPase</shortName>
        <ecNumber evidence="3 8">3.1.3.15</ecNumber>
    </recommendedName>
</protein>
<name>A0A7G9G3J8_9FIRM</name>
<dbReference type="SMART" id="SM00481">
    <property type="entry name" value="POLIIIAc"/>
    <property type="match status" value="1"/>
</dbReference>
<evidence type="ECO:0000313" key="10">
    <source>
        <dbReference type="EMBL" id="QNM05380.1"/>
    </source>
</evidence>
<dbReference type="EC" id="3.1.3.15" evidence="3 8"/>
<comment type="catalytic activity">
    <reaction evidence="7 8">
        <text>L-histidinol phosphate + H2O = L-histidinol + phosphate</text>
        <dbReference type="Rhea" id="RHEA:14465"/>
        <dbReference type="ChEBI" id="CHEBI:15377"/>
        <dbReference type="ChEBI" id="CHEBI:43474"/>
        <dbReference type="ChEBI" id="CHEBI:57699"/>
        <dbReference type="ChEBI" id="CHEBI:57980"/>
        <dbReference type="EC" id="3.1.3.15"/>
    </reaction>
</comment>
<dbReference type="InterPro" id="IPR003141">
    <property type="entry name" value="Pol/His_phosphatase_N"/>
</dbReference>
<dbReference type="RefSeq" id="WP_249302331.1">
    <property type="nucleotide sequence ID" value="NZ_CP060634.1"/>
</dbReference>
<evidence type="ECO:0000256" key="8">
    <source>
        <dbReference type="RuleBase" id="RU366003"/>
    </source>
</evidence>
<dbReference type="Gene3D" id="3.20.20.140">
    <property type="entry name" value="Metal-dependent hydrolases"/>
    <property type="match status" value="1"/>
</dbReference>
<evidence type="ECO:0000259" key="9">
    <source>
        <dbReference type="SMART" id="SM00481"/>
    </source>
</evidence>
<comment type="similarity">
    <text evidence="2 8">Belongs to the PHP hydrolase family. HisK subfamily.</text>
</comment>
<feature type="domain" description="Polymerase/histidinol phosphatase N-terminal" evidence="9">
    <location>
        <begin position="6"/>
        <end position="88"/>
    </location>
</feature>
<dbReference type="InterPro" id="IPR004013">
    <property type="entry name" value="PHP_dom"/>
</dbReference>
<evidence type="ECO:0000256" key="2">
    <source>
        <dbReference type="ARBA" id="ARBA00009152"/>
    </source>
</evidence>
<evidence type="ECO:0000313" key="11">
    <source>
        <dbReference type="Proteomes" id="UP000515823"/>
    </source>
</evidence>
<dbReference type="PANTHER" id="PTHR21039">
    <property type="entry name" value="HISTIDINOL PHOSPHATASE-RELATED"/>
    <property type="match status" value="1"/>
</dbReference>
<keyword evidence="6 8" id="KW-0368">Histidine biosynthesis</keyword>
<evidence type="ECO:0000256" key="6">
    <source>
        <dbReference type="ARBA" id="ARBA00023102"/>
    </source>
</evidence>
<dbReference type="Proteomes" id="UP000515823">
    <property type="component" value="Chromosome"/>
</dbReference>
<accession>A0A7G9G3J8</accession>
<dbReference type="KEGG" id="qdo:H9Q78_13245"/>
<keyword evidence="5 8" id="KW-0378">Hydrolase</keyword>
<evidence type="ECO:0000256" key="4">
    <source>
        <dbReference type="ARBA" id="ARBA00022605"/>
    </source>
</evidence>
<evidence type="ECO:0000256" key="5">
    <source>
        <dbReference type="ARBA" id="ARBA00022801"/>
    </source>
</evidence>
<evidence type="ECO:0000256" key="7">
    <source>
        <dbReference type="ARBA" id="ARBA00049158"/>
    </source>
</evidence>
<dbReference type="PANTHER" id="PTHR21039:SF0">
    <property type="entry name" value="HISTIDINOL-PHOSPHATASE"/>
    <property type="match status" value="1"/>
</dbReference>
<comment type="pathway">
    <text evidence="1 8">Amino-acid biosynthesis; L-histidine biosynthesis; L-histidine from 5-phospho-alpha-D-ribose 1-diphosphate: step 8/9.</text>
</comment>
<keyword evidence="11" id="KW-1185">Reference proteome</keyword>
<dbReference type="AlphaFoldDB" id="A0A7G9G3J8"/>
<dbReference type="SUPFAM" id="SSF89550">
    <property type="entry name" value="PHP domain-like"/>
    <property type="match status" value="1"/>
</dbReference>
<keyword evidence="4 8" id="KW-0028">Amino-acid biosynthesis</keyword>
<dbReference type="GO" id="GO:0004401">
    <property type="term" value="F:histidinol-phosphatase activity"/>
    <property type="evidence" value="ECO:0007669"/>
    <property type="project" value="UniProtKB-UniRule"/>
</dbReference>
<dbReference type="GO" id="GO:0000105">
    <property type="term" value="P:L-histidine biosynthetic process"/>
    <property type="evidence" value="ECO:0007669"/>
    <property type="project" value="UniProtKB-UniRule"/>
</dbReference>
<sequence>MTPIYIDSHLHTSFSGDSETLPRAQIEQACALGMQALCITDHQDFEFPAGDISFLLDTDEYFSALTRLQTEYQEKIRLGIGVELGLQTNIKTDLAAYADSCPFDFIIGSVHASRGMDPYYPEFFEGLSEDSAYRSYFEDELENFRAHDCFDVAGHLDFVVRYGPNKNQYYSYKKFSDILDEILRTLIGKGKGIECNTAGLRAGLGHPNPTEDILKRYRELGGEILTIGSDAHQPDHIGYSFDRAGSLLKDCGFRYYTVFRGRKPEFLPL</sequence>
<dbReference type="InterPro" id="IPR010140">
    <property type="entry name" value="Histidinol_P_phosphatase_HisJ"/>
</dbReference>
<dbReference type="InterPro" id="IPR016195">
    <property type="entry name" value="Pol/histidinol_Pase-like"/>
</dbReference>
<dbReference type="Pfam" id="PF02811">
    <property type="entry name" value="PHP"/>
    <property type="match status" value="1"/>
</dbReference>
<dbReference type="GO" id="GO:0005737">
    <property type="term" value="C:cytoplasm"/>
    <property type="evidence" value="ECO:0007669"/>
    <property type="project" value="TreeGrafter"/>
</dbReference>